<reference evidence="1" key="1">
    <citation type="journal article" date="2020" name="BMC Genomics">
        <title>Correction to: Identification and distribution of gene clusters required for synthesis of sphingolipid metabolism inhibitors in diverse species of the filamentous fungus Fusarium.</title>
        <authorList>
            <person name="Kim H.S."/>
            <person name="Lohmar J.M."/>
            <person name="Busman M."/>
            <person name="Brown D.W."/>
            <person name="Naumann T.A."/>
            <person name="Divon H.H."/>
            <person name="Lysoe E."/>
            <person name="Uhlig S."/>
            <person name="Proctor R.H."/>
        </authorList>
    </citation>
    <scope>NUCLEOTIDE SEQUENCE</scope>
    <source>
        <strain evidence="1">NRRL 20472</strain>
    </source>
</reference>
<protein>
    <submittedName>
        <fullName evidence="1">Uncharacterized protein</fullName>
    </submittedName>
</protein>
<keyword evidence="2" id="KW-1185">Reference proteome</keyword>
<organism evidence="1 2">
    <name type="scientific">Fusarium sarcochroum</name>
    <dbReference type="NCBI Taxonomy" id="1208366"/>
    <lineage>
        <taxon>Eukaryota</taxon>
        <taxon>Fungi</taxon>
        <taxon>Dikarya</taxon>
        <taxon>Ascomycota</taxon>
        <taxon>Pezizomycotina</taxon>
        <taxon>Sordariomycetes</taxon>
        <taxon>Hypocreomycetidae</taxon>
        <taxon>Hypocreales</taxon>
        <taxon>Nectriaceae</taxon>
        <taxon>Fusarium</taxon>
        <taxon>Fusarium lateritium species complex</taxon>
    </lineage>
</organism>
<dbReference type="Proteomes" id="UP000622797">
    <property type="component" value="Unassembled WGS sequence"/>
</dbReference>
<dbReference type="AlphaFoldDB" id="A0A8H4U7K2"/>
<dbReference type="EMBL" id="JABEXW010000099">
    <property type="protein sequence ID" value="KAF4971248.1"/>
    <property type="molecule type" value="Genomic_DNA"/>
</dbReference>
<proteinExistence type="predicted"/>
<comment type="caution">
    <text evidence="1">The sequence shown here is derived from an EMBL/GenBank/DDBJ whole genome shotgun (WGS) entry which is preliminary data.</text>
</comment>
<gene>
    <name evidence="1" type="ORF">FSARC_1870</name>
</gene>
<sequence>MEHIGLLSLEPNIHVESYNDILSERVLSCLMSEEITISLPGCESTPKDGCLRERGPERMAWPKDFQRGLQDAKSLIDGLCKKPKVLLKADNKRRGVWPEEYNLIIDMAKWDKTRTIDEGERAAGPKTIGASLIWRMMMYETVQAATTNEITLSGEPAG</sequence>
<evidence type="ECO:0000313" key="1">
    <source>
        <dbReference type="EMBL" id="KAF4971248.1"/>
    </source>
</evidence>
<evidence type="ECO:0000313" key="2">
    <source>
        <dbReference type="Proteomes" id="UP000622797"/>
    </source>
</evidence>
<reference evidence="1" key="2">
    <citation type="submission" date="2020-05" db="EMBL/GenBank/DDBJ databases">
        <authorList>
            <person name="Kim H.-S."/>
            <person name="Proctor R.H."/>
            <person name="Brown D.W."/>
        </authorList>
    </citation>
    <scope>NUCLEOTIDE SEQUENCE</scope>
    <source>
        <strain evidence="1">NRRL 20472</strain>
    </source>
</reference>
<accession>A0A8H4U7K2</accession>
<name>A0A8H4U7K2_9HYPO</name>